<feature type="region of interest" description="Disordered" evidence="1">
    <location>
        <begin position="228"/>
        <end position="255"/>
    </location>
</feature>
<dbReference type="AlphaFoldDB" id="A0A5C3LVI1"/>
<feature type="region of interest" description="Disordered" evidence="1">
    <location>
        <begin position="118"/>
        <end position="166"/>
    </location>
</feature>
<reference evidence="2 3" key="1">
    <citation type="journal article" date="2019" name="Nat. Ecol. Evol.">
        <title>Megaphylogeny resolves global patterns of mushroom evolution.</title>
        <authorList>
            <person name="Varga T."/>
            <person name="Krizsan K."/>
            <person name="Foldi C."/>
            <person name="Dima B."/>
            <person name="Sanchez-Garcia M."/>
            <person name="Sanchez-Ramirez S."/>
            <person name="Szollosi G.J."/>
            <person name="Szarkandi J.G."/>
            <person name="Papp V."/>
            <person name="Albert L."/>
            <person name="Andreopoulos W."/>
            <person name="Angelini C."/>
            <person name="Antonin V."/>
            <person name="Barry K.W."/>
            <person name="Bougher N.L."/>
            <person name="Buchanan P."/>
            <person name="Buyck B."/>
            <person name="Bense V."/>
            <person name="Catcheside P."/>
            <person name="Chovatia M."/>
            <person name="Cooper J."/>
            <person name="Damon W."/>
            <person name="Desjardin D."/>
            <person name="Finy P."/>
            <person name="Geml J."/>
            <person name="Haridas S."/>
            <person name="Hughes K."/>
            <person name="Justo A."/>
            <person name="Karasinski D."/>
            <person name="Kautmanova I."/>
            <person name="Kiss B."/>
            <person name="Kocsube S."/>
            <person name="Kotiranta H."/>
            <person name="LaButti K.M."/>
            <person name="Lechner B.E."/>
            <person name="Liimatainen K."/>
            <person name="Lipzen A."/>
            <person name="Lukacs Z."/>
            <person name="Mihaltcheva S."/>
            <person name="Morgado L.N."/>
            <person name="Niskanen T."/>
            <person name="Noordeloos M.E."/>
            <person name="Ohm R.A."/>
            <person name="Ortiz-Santana B."/>
            <person name="Ovrebo C."/>
            <person name="Racz N."/>
            <person name="Riley R."/>
            <person name="Savchenko A."/>
            <person name="Shiryaev A."/>
            <person name="Soop K."/>
            <person name="Spirin V."/>
            <person name="Szebenyi C."/>
            <person name="Tomsovsky M."/>
            <person name="Tulloss R.E."/>
            <person name="Uehling J."/>
            <person name="Grigoriev I.V."/>
            <person name="Vagvolgyi C."/>
            <person name="Papp T."/>
            <person name="Martin F.M."/>
            <person name="Miettinen O."/>
            <person name="Hibbett D.S."/>
            <person name="Nagy L.G."/>
        </authorList>
    </citation>
    <scope>NUCLEOTIDE SEQUENCE [LARGE SCALE GENOMIC DNA]</scope>
    <source>
        <strain evidence="2 3">CBS 166.37</strain>
    </source>
</reference>
<proteinExistence type="predicted"/>
<feature type="compositionally biased region" description="Polar residues" evidence="1">
    <location>
        <begin position="358"/>
        <end position="369"/>
    </location>
</feature>
<protein>
    <submittedName>
        <fullName evidence="2">Uncharacterized protein</fullName>
    </submittedName>
</protein>
<sequence>MSQSSPTLEIGIFGNVNPFSTFTFSSRSRVFTQGLVVLDSRRHVSQSPPSSPLINQFDRLPSWLENAMDVVSNPLIPELKLRSQDTLQMWWQQERENATMVSQPATPPFVTSHPVAEHVVSSPFSPPPPSSHTSLFPPSSLPPAPTRPPSPADLAIGHAKPAQSTNDEVMTVGDIVEMDVKRLPALLEVLHSASPVHIDCSSSIMASEVHSTFVTVSVLPDAKINDESHTRISKPAEPTRINGHPPLASSTLHNSKTNQSDNLVVVSAQPKVPPPPEPAATKEVKAEWIEDDIPPEDASSSLQTPHPTMVTSERDVRSCHILQPSVPPTITPVPQSPAPTPLLSTLIPPPAVRLSQVPPLNTRSRQFASQEEGEIPHLEEMPFSRRIDLSRSRVPCSSPPT</sequence>
<feature type="compositionally biased region" description="Pro residues" evidence="1">
    <location>
        <begin position="139"/>
        <end position="151"/>
    </location>
</feature>
<evidence type="ECO:0000313" key="2">
    <source>
        <dbReference type="EMBL" id="TFK32741.1"/>
    </source>
</evidence>
<evidence type="ECO:0000256" key="1">
    <source>
        <dbReference type="SAM" id="MobiDB-lite"/>
    </source>
</evidence>
<evidence type="ECO:0000313" key="3">
    <source>
        <dbReference type="Proteomes" id="UP000308652"/>
    </source>
</evidence>
<keyword evidence="3" id="KW-1185">Reference proteome</keyword>
<feature type="region of interest" description="Disordered" evidence="1">
    <location>
        <begin position="355"/>
        <end position="401"/>
    </location>
</feature>
<feature type="compositionally biased region" description="Basic and acidic residues" evidence="1">
    <location>
        <begin position="374"/>
        <end position="391"/>
    </location>
</feature>
<gene>
    <name evidence="2" type="ORF">BDQ12DRAFT_728375</name>
</gene>
<name>A0A5C3LVI1_9AGAR</name>
<dbReference type="EMBL" id="ML213664">
    <property type="protein sequence ID" value="TFK32741.1"/>
    <property type="molecule type" value="Genomic_DNA"/>
</dbReference>
<dbReference type="Proteomes" id="UP000308652">
    <property type="component" value="Unassembled WGS sequence"/>
</dbReference>
<organism evidence="2 3">
    <name type="scientific">Crucibulum laeve</name>
    <dbReference type="NCBI Taxonomy" id="68775"/>
    <lineage>
        <taxon>Eukaryota</taxon>
        <taxon>Fungi</taxon>
        <taxon>Dikarya</taxon>
        <taxon>Basidiomycota</taxon>
        <taxon>Agaricomycotina</taxon>
        <taxon>Agaricomycetes</taxon>
        <taxon>Agaricomycetidae</taxon>
        <taxon>Agaricales</taxon>
        <taxon>Agaricineae</taxon>
        <taxon>Nidulariaceae</taxon>
        <taxon>Crucibulum</taxon>
    </lineage>
</organism>
<accession>A0A5C3LVI1</accession>